<gene>
    <name evidence="1" type="ORF">JDN41_01705</name>
</gene>
<accession>A0A8I1GEN8</accession>
<name>A0A8I1GEN8_9HYPH</name>
<dbReference type="EMBL" id="JAEMUK010000004">
    <property type="protein sequence ID" value="MBJ7542271.1"/>
    <property type="molecule type" value="Genomic_DNA"/>
</dbReference>
<evidence type="ECO:0000313" key="1">
    <source>
        <dbReference type="EMBL" id="MBJ7542271.1"/>
    </source>
</evidence>
<keyword evidence="2" id="KW-1185">Reference proteome</keyword>
<dbReference type="Gene3D" id="3.40.50.2000">
    <property type="entry name" value="Glycogen Phosphorylase B"/>
    <property type="match status" value="1"/>
</dbReference>
<dbReference type="GO" id="GO:0016740">
    <property type="term" value="F:transferase activity"/>
    <property type="evidence" value="ECO:0007669"/>
    <property type="project" value="UniProtKB-KW"/>
</dbReference>
<dbReference type="AlphaFoldDB" id="A0A8I1GEN8"/>
<organism evidence="1 2">
    <name type="scientific">Rhodomicrobium udaipurense</name>
    <dbReference type="NCBI Taxonomy" id="1202716"/>
    <lineage>
        <taxon>Bacteria</taxon>
        <taxon>Pseudomonadati</taxon>
        <taxon>Pseudomonadota</taxon>
        <taxon>Alphaproteobacteria</taxon>
        <taxon>Hyphomicrobiales</taxon>
        <taxon>Hyphomicrobiaceae</taxon>
        <taxon>Rhodomicrobium</taxon>
    </lineage>
</organism>
<reference evidence="1 2" key="1">
    <citation type="submission" date="2020-12" db="EMBL/GenBank/DDBJ databases">
        <title>Revised draft genomes of Rhodomicrobium vannielii ATCC 17100 and Rhodomicrobium udaipurense JA643.</title>
        <authorList>
            <person name="Conners E.M."/>
            <person name="Davenport E.J."/>
            <person name="Bose A."/>
        </authorList>
    </citation>
    <scope>NUCLEOTIDE SEQUENCE [LARGE SCALE GENOMIC DNA]</scope>
    <source>
        <strain evidence="1 2">JA643</strain>
    </source>
</reference>
<protein>
    <submittedName>
        <fullName evidence="1">Glycosyltransferase family 4 protein</fullName>
    </submittedName>
</protein>
<evidence type="ECO:0000313" key="2">
    <source>
        <dbReference type="Proteomes" id="UP000623250"/>
    </source>
</evidence>
<proteinExistence type="predicted"/>
<dbReference type="Proteomes" id="UP000623250">
    <property type="component" value="Unassembled WGS sequence"/>
</dbReference>
<keyword evidence="1" id="KW-0808">Transferase</keyword>
<dbReference type="RefSeq" id="WP_162173128.1">
    <property type="nucleotide sequence ID" value="NZ_JAEMUK010000004.1"/>
</dbReference>
<comment type="caution">
    <text evidence="1">The sequence shown here is derived from an EMBL/GenBank/DDBJ whole genome shotgun (WGS) entry which is preliminary data.</text>
</comment>
<sequence length="387" mass="42931">MSLTPDSAFELPPPPHRVKRDCVRALRIVACPGLADRAINPYTWLIHEPMTSQGCTVAEFSFYRACAADTDVLHIHWPERIFWGRISRIHPVLSRLYATRMLRQMDRVRARGGIVVWTAHNIAPHEPLDDSRERIWRAYMAAFLAKVDLVINLTAEAERRCLDAYPQLAHAKRIVIPHPHYRTAYPPRIDTARARDDLGVAPTDFILAEVGSIRPSKGILELAQAFLRIARNDERLLIAGACDDAAYLSALAGLASGSAGRVIVRPHRLSDDEVAVIYSAADLGAFNFKQILNSGSVLLSLSYDVPVFAPQLGSLKALSEELGRRWFVPLPQPLTAEGLRETLNVARAERPGRGATAPLDTYDPESISARTLAAYRDCLRVTGARKP</sequence>
<dbReference type="SUPFAM" id="SSF53756">
    <property type="entry name" value="UDP-Glycosyltransferase/glycogen phosphorylase"/>
    <property type="match status" value="1"/>
</dbReference>